<evidence type="ECO:0000313" key="2">
    <source>
        <dbReference type="EMBL" id="SLN74731.1"/>
    </source>
</evidence>
<keyword evidence="3" id="KW-1185">Reference proteome</keyword>
<protein>
    <submittedName>
        <fullName evidence="2">Uncharacterized protein</fullName>
    </submittedName>
</protein>
<organism evidence="2 3">
    <name type="scientific">Roseivivax jejudonensis</name>
    <dbReference type="NCBI Taxonomy" id="1529041"/>
    <lineage>
        <taxon>Bacteria</taxon>
        <taxon>Pseudomonadati</taxon>
        <taxon>Pseudomonadota</taxon>
        <taxon>Alphaproteobacteria</taxon>
        <taxon>Rhodobacterales</taxon>
        <taxon>Roseobacteraceae</taxon>
        <taxon>Roseivivax</taxon>
    </lineage>
</organism>
<gene>
    <name evidence="2" type="ORF">ROJ8625_04089</name>
</gene>
<accession>A0A1X7AB44</accession>
<dbReference type="RefSeq" id="WP_143535220.1">
    <property type="nucleotide sequence ID" value="NZ_FWFK01000011.1"/>
</dbReference>
<feature type="compositionally biased region" description="Polar residues" evidence="1">
    <location>
        <begin position="330"/>
        <end position="346"/>
    </location>
</feature>
<proteinExistence type="predicted"/>
<feature type="compositionally biased region" description="Polar residues" evidence="1">
    <location>
        <begin position="497"/>
        <end position="506"/>
    </location>
</feature>
<dbReference type="Proteomes" id="UP000193570">
    <property type="component" value="Unassembled WGS sequence"/>
</dbReference>
<dbReference type="OrthoDB" id="7754877at2"/>
<dbReference type="EMBL" id="FWFK01000011">
    <property type="protein sequence ID" value="SLN74731.1"/>
    <property type="molecule type" value="Genomic_DNA"/>
</dbReference>
<feature type="region of interest" description="Disordered" evidence="1">
    <location>
        <begin position="327"/>
        <end position="346"/>
    </location>
</feature>
<evidence type="ECO:0000313" key="3">
    <source>
        <dbReference type="Proteomes" id="UP000193570"/>
    </source>
</evidence>
<reference evidence="2 3" key="1">
    <citation type="submission" date="2017-03" db="EMBL/GenBank/DDBJ databases">
        <authorList>
            <person name="Afonso C.L."/>
            <person name="Miller P.J."/>
            <person name="Scott M.A."/>
            <person name="Spackman E."/>
            <person name="Goraichik I."/>
            <person name="Dimitrov K.M."/>
            <person name="Suarez D.L."/>
            <person name="Swayne D.E."/>
        </authorList>
    </citation>
    <scope>NUCLEOTIDE SEQUENCE [LARGE SCALE GENOMIC DNA]</scope>
    <source>
        <strain evidence="2 3">CECT 8625</strain>
    </source>
</reference>
<feature type="region of interest" description="Disordered" evidence="1">
    <location>
        <begin position="525"/>
        <end position="554"/>
    </location>
</feature>
<evidence type="ECO:0000256" key="1">
    <source>
        <dbReference type="SAM" id="MobiDB-lite"/>
    </source>
</evidence>
<feature type="region of interest" description="Disordered" evidence="1">
    <location>
        <begin position="486"/>
        <end position="507"/>
    </location>
</feature>
<dbReference type="AlphaFoldDB" id="A0A1X7AB44"/>
<name>A0A1X7AB44_9RHOB</name>
<sequence length="674" mass="70443">MTPEQKAALRRAAIREAERRVDGGQRAEPKGMGQVIRENVFGDDDPTTQNTGERIGSFLNKAGEAMTFGLIGDETSAAVESIAPGVNYADRRDHYRQQEEVLERENPGLALGADIGGSVLGAVATGGAAAAGSLPARMTGSAIAGGLGGATYGGMEGEGLSDRLTEGRNAALWGAMAGGAAPAVVGAGRAGVGAARDMIGGGVDNALGRASENRARRAIASALQKSGKSADDVSAEMIEASTEGQPEFRLMDALGQAGQRRASGVVRSGGDGADELARFLQQRQVNQSDRMSGFVDDAFGFRGQPRQPGTDLVPEGYQFQETVSDVLDRPQTSAASLTDRLSSSRKATADAAYDAARRNAGPVDVRNALAVIDRRIGGMQGSGVAGDSIDGRMAGFRRRLAAQPGPDGVSRELSDFDRVLGVKQDVQDAISAATRAGRSNEARELSNLVTALDQALEQSSDAYRAANDGFRSASRVIDAVDSGSQMARRGRAADNVPTFQSMTPDQQRAARVGYGDTIQESIERNKAQAPNSAREFASTKRQQEAGAIASNPGLLGRRVGRENTMYDTYQRALGGSRTADNLEDIKDVGPLANVGRALRDAGNLQMGSAAMNLGAAVGPAVTGMNEPTRQLIARALMSGDAKALEPVIEQMQGSEAQRQILEALVRRTAVAVPQ</sequence>